<feature type="compositionally biased region" description="Basic and acidic residues" evidence="1">
    <location>
        <begin position="436"/>
        <end position="453"/>
    </location>
</feature>
<feature type="transmembrane region" description="Helical" evidence="2">
    <location>
        <begin position="53"/>
        <end position="73"/>
    </location>
</feature>
<evidence type="ECO:0000256" key="2">
    <source>
        <dbReference type="SAM" id="Phobius"/>
    </source>
</evidence>
<reference evidence="3" key="1">
    <citation type="submission" date="2022-06" db="EMBL/GenBank/DDBJ databases">
        <title>Rothia sp. isolated from sandalwood seedling.</title>
        <authorList>
            <person name="Tuikhar N."/>
            <person name="Kirdat K."/>
            <person name="Thorat V."/>
            <person name="Swetha P."/>
            <person name="Padma S."/>
            <person name="Sundararaj R."/>
            <person name="Yadav A."/>
        </authorList>
    </citation>
    <scope>NUCLEOTIDE SEQUENCE</scope>
    <source>
        <strain evidence="3">AR01</strain>
    </source>
</reference>
<dbReference type="RefSeq" id="WP_254166209.1">
    <property type="nucleotide sequence ID" value="NZ_JANAFB010000014.1"/>
</dbReference>
<dbReference type="NCBIfam" id="NF042935">
    <property type="entry name" value="SCO6880_fam"/>
    <property type="match status" value="1"/>
</dbReference>
<dbReference type="AlphaFoldDB" id="A0A9X2HAM9"/>
<evidence type="ECO:0000313" key="4">
    <source>
        <dbReference type="Proteomes" id="UP001139502"/>
    </source>
</evidence>
<gene>
    <name evidence="3" type="ORF">NBM05_07350</name>
</gene>
<evidence type="ECO:0000313" key="3">
    <source>
        <dbReference type="EMBL" id="MCP3425826.1"/>
    </source>
</evidence>
<accession>A0A9X2HAM9</accession>
<name>A0A9X2HAM9_9MICC</name>
<dbReference type="InterPro" id="IPR049978">
    <property type="entry name" value="SCO6880-like"/>
</dbReference>
<keyword evidence="2" id="KW-0472">Membrane</keyword>
<feature type="region of interest" description="Disordered" evidence="1">
    <location>
        <begin position="97"/>
        <end position="146"/>
    </location>
</feature>
<feature type="compositionally biased region" description="Basic and acidic residues" evidence="1">
    <location>
        <begin position="109"/>
        <end position="130"/>
    </location>
</feature>
<keyword evidence="2" id="KW-0812">Transmembrane</keyword>
<protein>
    <submittedName>
        <fullName evidence="3">Uncharacterized protein</fullName>
    </submittedName>
</protein>
<dbReference type="Proteomes" id="UP001139502">
    <property type="component" value="Unassembled WGS sequence"/>
</dbReference>
<evidence type="ECO:0000256" key="1">
    <source>
        <dbReference type="SAM" id="MobiDB-lite"/>
    </source>
</evidence>
<keyword evidence="2" id="KW-1133">Transmembrane helix</keyword>
<dbReference type="EMBL" id="JANAFB010000014">
    <property type="protein sequence ID" value="MCP3425826.1"/>
    <property type="molecule type" value="Genomic_DNA"/>
</dbReference>
<proteinExistence type="predicted"/>
<feature type="transmembrane region" description="Helical" evidence="2">
    <location>
        <begin position="23"/>
        <end position="47"/>
    </location>
</feature>
<organism evidence="3 4">
    <name type="scientific">Rothia santali</name>
    <dbReference type="NCBI Taxonomy" id="2949643"/>
    <lineage>
        <taxon>Bacteria</taxon>
        <taxon>Bacillati</taxon>
        <taxon>Actinomycetota</taxon>
        <taxon>Actinomycetes</taxon>
        <taxon>Micrococcales</taxon>
        <taxon>Micrococcaceae</taxon>
        <taxon>Rothia</taxon>
    </lineage>
</organism>
<keyword evidence="4" id="KW-1185">Reference proteome</keyword>
<comment type="caution">
    <text evidence="3">The sequence shown here is derived from an EMBL/GenBank/DDBJ whole genome shotgun (WGS) entry which is preliminary data.</text>
</comment>
<sequence>MSTQSEEYELDTVTFPRKEKRGIILGLDPAPLIAVSIDIVLILLISIVVPFPFGILLALCLIPVGAFLGWARYKGKHLFEWMGIGKRHLQRKLSGQNTYAAAGPDEDANAERRALEKARKEDERAEKEALEWEEEVPAKTPPPVHMRLPGAANELKAYRTVNGDGLVHDPMHHRVVITARLKSHNFTLQDDTDQAEILDRWANVQDVIGAHRVVEHIVPTDVTTVATGQQMQQFYEDAARRGNAGAKLNPVAHEGYMDLLSQNVMTHHPQYLTFALRIPEMRDEIKSNGGGMAGLLRTTDYHMGTLEADLYSNGYEIDHWVGVDERLELLHEAFSPEAIGLLEGVSGRGGPRGAKRFWDHLRVDNVWHRAFVIEEWPLKPVRPGFMEKLVLDLEFRHSVSLLHKRGNDESALRKINNEIKDADNAENMARRMGRRVSREQEREREDLESREDQMVGGASETAFRGFVTITADSKDQLEQYTRDLRSAAARASLRIEPAYGQQFEAFLAGACLLGLGADKR</sequence>
<feature type="region of interest" description="Disordered" evidence="1">
    <location>
        <begin position="430"/>
        <end position="454"/>
    </location>
</feature>